<keyword evidence="3 5" id="KW-0698">rRNA processing</keyword>
<comment type="similarity">
    <text evidence="5">Belongs to the RimM family.</text>
</comment>
<dbReference type="InterPro" id="IPR009000">
    <property type="entry name" value="Transl_B-barrel_sf"/>
</dbReference>
<reference evidence="9" key="1">
    <citation type="submission" date="2018-05" db="EMBL/GenBank/DDBJ databases">
        <title>Pseudarcicella sp. HME7025 Genome sequencing and assembly.</title>
        <authorList>
            <person name="Kim H."/>
            <person name="Kang H."/>
            <person name="Joh K."/>
        </authorList>
    </citation>
    <scope>NUCLEOTIDE SEQUENCE [LARGE SCALE GENOMIC DNA]</scope>
    <source>
        <strain evidence="9">HME7025</strain>
    </source>
</reference>
<dbReference type="PANTHER" id="PTHR33692">
    <property type="entry name" value="RIBOSOME MATURATION FACTOR RIMM"/>
    <property type="match status" value="1"/>
</dbReference>
<dbReference type="GO" id="GO:0006364">
    <property type="term" value="P:rRNA processing"/>
    <property type="evidence" value="ECO:0007669"/>
    <property type="project" value="UniProtKB-UniRule"/>
</dbReference>
<dbReference type="AlphaFoldDB" id="A0A2S2DUW7"/>
<dbReference type="InterPro" id="IPR056792">
    <property type="entry name" value="PRC_RimM"/>
</dbReference>
<dbReference type="PANTHER" id="PTHR33692:SF1">
    <property type="entry name" value="RIBOSOME MATURATION FACTOR RIMM"/>
    <property type="match status" value="1"/>
</dbReference>
<proteinExistence type="inferred from homology"/>
<evidence type="ECO:0000259" key="7">
    <source>
        <dbReference type="Pfam" id="PF24986"/>
    </source>
</evidence>
<keyword evidence="9" id="KW-1185">Reference proteome</keyword>
<accession>A0A2S2DUW7</accession>
<evidence type="ECO:0000256" key="3">
    <source>
        <dbReference type="ARBA" id="ARBA00022552"/>
    </source>
</evidence>
<dbReference type="Gene3D" id="2.30.30.240">
    <property type="entry name" value="PRC-barrel domain"/>
    <property type="match status" value="1"/>
</dbReference>
<evidence type="ECO:0000256" key="2">
    <source>
        <dbReference type="ARBA" id="ARBA00022517"/>
    </source>
</evidence>
<dbReference type="Gene3D" id="2.40.30.60">
    <property type="entry name" value="RimM"/>
    <property type="match status" value="1"/>
</dbReference>
<organism evidence="8 9">
    <name type="scientific">Aquirufa nivalisilvae</name>
    <dbReference type="NCBI Taxonomy" id="2516557"/>
    <lineage>
        <taxon>Bacteria</taxon>
        <taxon>Pseudomonadati</taxon>
        <taxon>Bacteroidota</taxon>
        <taxon>Cytophagia</taxon>
        <taxon>Cytophagales</taxon>
        <taxon>Flectobacillaceae</taxon>
        <taxon>Aquirufa</taxon>
    </lineage>
</organism>
<evidence type="ECO:0000313" key="9">
    <source>
        <dbReference type="Proteomes" id="UP000245468"/>
    </source>
</evidence>
<evidence type="ECO:0000259" key="6">
    <source>
        <dbReference type="Pfam" id="PF01782"/>
    </source>
</evidence>
<dbReference type="Proteomes" id="UP000245468">
    <property type="component" value="Chromosome"/>
</dbReference>
<dbReference type="SUPFAM" id="SSF50346">
    <property type="entry name" value="PRC-barrel domain"/>
    <property type="match status" value="1"/>
</dbReference>
<comment type="subcellular location">
    <subcellularLocation>
        <location evidence="5">Cytoplasm</location>
    </subcellularLocation>
</comment>
<comment type="domain">
    <text evidence="5">The PRC barrel domain binds ribosomal protein uS19.</text>
</comment>
<dbReference type="GO" id="GO:0005840">
    <property type="term" value="C:ribosome"/>
    <property type="evidence" value="ECO:0007669"/>
    <property type="project" value="InterPro"/>
</dbReference>
<feature type="domain" description="RimM N-terminal" evidence="6">
    <location>
        <begin position="9"/>
        <end position="88"/>
    </location>
</feature>
<keyword evidence="2 5" id="KW-0690">Ribosome biogenesis</keyword>
<dbReference type="InterPro" id="IPR002676">
    <property type="entry name" value="RimM_N"/>
</dbReference>
<name>A0A2S2DUW7_9BACT</name>
<comment type="subunit">
    <text evidence="5">Binds ribosomal protein uS19.</text>
</comment>
<dbReference type="Pfam" id="PF01782">
    <property type="entry name" value="RimM"/>
    <property type="match status" value="1"/>
</dbReference>
<dbReference type="OrthoDB" id="9810331at2"/>
<dbReference type="HAMAP" id="MF_00014">
    <property type="entry name" value="Ribosome_mat_RimM"/>
    <property type="match status" value="1"/>
</dbReference>
<dbReference type="InterPro" id="IPR011961">
    <property type="entry name" value="RimM"/>
</dbReference>
<dbReference type="GO" id="GO:0042274">
    <property type="term" value="P:ribosomal small subunit biogenesis"/>
    <property type="evidence" value="ECO:0007669"/>
    <property type="project" value="UniProtKB-UniRule"/>
</dbReference>
<sequence length="177" mass="19937">MAVTEYFELGTLSKPHGIKGAFHVYLDVDDPEEYEDLDAVFLQLGNEMVPYFITDLQIRSNLNLLSLEGIETLDAAKELVGVKLFLPVSMLPKLKDNQFYYHEIVGYQVIDKHHGPLGTVKEVYSTGAQDVLVMNYQSKEVLIPLMDAIIPKVDKKNQVIHSVLPDGLLEVYLDDAN</sequence>
<feature type="domain" description="Ribosome maturation factor RimM PRC barrel" evidence="7">
    <location>
        <begin position="102"/>
        <end position="168"/>
    </location>
</feature>
<dbReference type="Pfam" id="PF24986">
    <property type="entry name" value="PRC_RimM"/>
    <property type="match status" value="1"/>
</dbReference>
<evidence type="ECO:0000313" key="8">
    <source>
        <dbReference type="EMBL" id="AWL09194.1"/>
    </source>
</evidence>
<dbReference type="InterPro" id="IPR036976">
    <property type="entry name" value="RimM_N_sf"/>
</dbReference>
<evidence type="ECO:0000256" key="4">
    <source>
        <dbReference type="ARBA" id="ARBA00023186"/>
    </source>
</evidence>
<keyword evidence="1 5" id="KW-0963">Cytoplasm</keyword>
<dbReference type="GO" id="GO:0043022">
    <property type="term" value="F:ribosome binding"/>
    <property type="evidence" value="ECO:0007669"/>
    <property type="project" value="InterPro"/>
</dbReference>
<gene>
    <name evidence="5" type="primary">rimM</name>
    <name evidence="8" type="ORF">HME7025_01333</name>
</gene>
<dbReference type="GO" id="GO:0005737">
    <property type="term" value="C:cytoplasm"/>
    <property type="evidence" value="ECO:0007669"/>
    <property type="project" value="UniProtKB-SubCell"/>
</dbReference>
<keyword evidence="4 5" id="KW-0143">Chaperone</keyword>
<dbReference type="InterPro" id="IPR011033">
    <property type="entry name" value="PRC_barrel-like_sf"/>
</dbReference>
<dbReference type="SUPFAM" id="SSF50447">
    <property type="entry name" value="Translation proteins"/>
    <property type="match status" value="1"/>
</dbReference>
<dbReference type="NCBIfam" id="TIGR02273">
    <property type="entry name" value="16S_RimM"/>
    <property type="match status" value="1"/>
</dbReference>
<dbReference type="RefSeq" id="WP_109322893.1">
    <property type="nucleotide sequence ID" value="NZ_CP029346.1"/>
</dbReference>
<evidence type="ECO:0000256" key="5">
    <source>
        <dbReference type="HAMAP-Rule" id="MF_00014"/>
    </source>
</evidence>
<dbReference type="KEGG" id="psez:HME7025_01333"/>
<dbReference type="EMBL" id="CP029346">
    <property type="protein sequence ID" value="AWL09194.1"/>
    <property type="molecule type" value="Genomic_DNA"/>
</dbReference>
<protein>
    <recommendedName>
        <fullName evidence="5">Ribosome maturation factor RimM</fullName>
    </recommendedName>
</protein>
<evidence type="ECO:0000256" key="1">
    <source>
        <dbReference type="ARBA" id="ARBA00022490"/>
    </source>
</evidence>
<comment type="function">
    <text evidence="5">An accessory protein needed during the final step in the assembly of 30S ribosomal subunit, possibly for assembly of the head region. Essential for efficient processing of 16S rRNA. May be needed both before and after RbfA during the maturation of 16S rRNA. It has affinity for free ribosomal 30S subunits but not for 70S ribosomes.</text>
</comment>